<dbReference type="EMBL" id="KI271582">
    <property type="protein sequence ID" value="ERL66760.1"/>
    <property type="molecule type" value="Genomic_DNA"/>
</dbReference>
<dbReference type="PANTHER" id="PTHR30255:SF2">
    <property type="entry name" value="SINGLE-STRANDED-DNA-SPECIFIC EXONUCLEASE RECJ"/>
    <property type="match status" value="1"/>
</dbReference>
<feature type="domain" description="RecJ OB" evidence="9">
    <location>
        <begin position="453"/>
        <end position="558"/>
    </location>
</feature>
<dbReference type="InterPro" id="IPR001667">
    <property type="entry name" value="DDH_dom"/>
</dbReference>
<evidence type="ECO:0000259" key="9">
    <source>
        <dbReference type="Pfam" id="PF17768"/>
    </source>
</evidence>
<dbReference type="GO" id="GO:0003676">
    <property type="term" value="F:nucleic acid binding"/>
    <property type="evidence" value="ECO:0007669"/>
    <property type="project" value="InterPro"/>
</dbReference>
<dbReference type="InterPro" id="IPR018779">
    <property type="entry name" value="RecJ_C"/>
</dbReference>
<keyword evidence="5 10" id="KW-0269">Exonuclease</keyword>
<keyword evidence="11" id="KW-1185">Reference proteome</keyword>
<dbReference type="AlphaFoldDB" id="U4TTL8"/>
<evidence type="ECO:0000256" key="1">
    <source>
        <dbReference type="ARBA" id="ARBA00005915"/>
    </source>
</evidence>
<evidence type="ECO:0000256" key="3">
    <source>
        <dbReference type="ARBA" id="ARBA00022722"/>
    </source>
</evidence>
<dbReference type="OrthoDB" id="9809852at2"/>
<protein>
    <recommendedName>
        <fullName evidence="2">Single-stranded-DNA-specific exonuclease RecJ</fullName>
    </recommendedName>
</protein>
<gene>
    <name evidence="10" type="primary">recJ</name>
    <name evidence="10" type="ORF">L248_0439</name>
</gene>
<dbReference type="GO" id="GO:0008409">
    <property type="term" value="F:5'-3' exonuclease activity"/>
    <property type="evidence" value="ECO:0007669"/>
    <property type="project" value="InterPro"/>
</dbReference>
<dbReference type="GO" id="GO:0006281">
    <property type="term" value="P:DNA repair"/>
    <property type="evidence" value="ECO:0007669"/>
    <property type="project" value="InterPro"/>
</dbReference>
<organism evidence="10 11">
    <name type="scientific">Schleiferilactobacillus shenzhenensis LY-73</name>
    <dbReference type="NCBI Taxonomy" id="1231336"/>
    <lineage>
        <taxon>Bacteria</taxon>
        <taxon>Bacillati</taxon>
        <taxon>Bacillota</taxon>
        <taxon>Bacilli</taxon>
        <taxon>Lactobacillales</taxon>
        <taxon>Lactobacillaceae</taxon>
        <taxon>Schleiferilactobacillus</taxon>
    </lineage>
</organism>
<feature type="domain" description="DDH" evidence="6">
    <location>
        <begin position="80"/>
        <end position="224"/>
    </location>
</feature>
<evidence type="ECO:0000259" key="6">
    <source>
        <dbReference type="Pfam" id="PF01368"/>
    </source>
</evidence>
<dbReference type="Gene3D" id="3.90.1640.30">
    <property type="match status" value="1"/>
</dbReference>
<dbReference type="Pfam" id="PF02272">
    <property type="entry name" value="DHHA1"/>
    <property type="match status" value="1"/>
</dbReference>
<dbReference type="RefSeq" id="WP_022528386.1">
    <property type="nucleotide sequence ID" value="NZ_KI271582.1"/>
</dbReference>
<evidence type="ECO:0000259" key="8">
    <source>
        <dbReference type="Pfam" id="PF10141"/>
    </source>
</evidence>
<accession>U4TTL8</accession>
<dbReference type="Proteomes" id="UP000030647">
    <property type="component" value="Unassembled WGS sequence"/>
</dbReference>
<dbReference type="PANTHER" id="PTHR30255">
    <property type="entry name" value="SINGLE-STRANDED-DNA-SPECIFIC EXONUCLEASE RECJ"/>
    <property type="match status" value="1"/>
</dbReference>
<proteinExistence type="inferred from homology"/>
<dbReference type="eggNOG" id="COG0608">
    <property type="taxonomic scope" value="Bacteria"/>
</dbReference>
<feature type="domain" description="DHHA1" evidence="7">
    <location>
        <begin position="348"/>
        <end position="435"/>
    </location>
</feature>
<keyword evidence="4" id="KW-0378">Hydrolase</keyword>
<name>U4TTL8_9LACO</name>
<dbReference type="SUPFAM" id="SSF64182">
    <property type="entry name" value="DHH phosphoesterases"/>
    <property type="match status" value="1"/>
</dbReference>
<dbReference type="Pfam" id="PF17768">
    <property type="entry name" value="RecJ_OB"/>
    <property type="match status" value="1"/>
</dbReference>
<dbReference type="GO" id="GO:0006310">
    <property type="term" value="P:DNA recombination"/>
    <property type="evidence" value="ECO:0007669"/>
    <property type="project" value="InterPro"/>
</dbReference>
<sequence length="765" mass="82441">MSRFTWTAPTPLDDEDKQLAAAIGQPVTVAHLLRSRGITTAADAQHFLQPQLTDLHDPLALHDMAKAVARIQQAITANEKITVYGDYDADGITSTAIMYETLENLGADVHFYIPNRFTDGYGPNMAVYKYLVETGTQLIITVDNGVTGKDEVAYCNAHDVAVIITDHHELPPELPAAAAIVHARIPGSQYPFGDLSGAGIAFKVASALMDTVPVDLLDLAAIGTIADVMPLVDENRVIATYGLHQLQKTDRLGLQALYQAAQIQTDSIDEETVGFALAPRLNALGRVDDGTVGVTLLTTFDPDEAESLAKQVDETNTTRKTWVQEIANTALQQAAAADNTARRTLIITGEGWHEGVLGIVANRVAETTGKPTIVLSREKPTDEYKGSGRTAGAYNLFAALNPKRDVCTAFGGHAAAVGLTVAADKVPVLAQALEDGAEAQHFQPGAKPAKAADLALTVDDLTLSTYTALAVLAPFGTANPRPVIAVQPDVIQGVQTMGQTNDHLRCQLRGTKETVSTVGFNLAALGPQLGDANAVTLYGTLQQNTWNGRTTAQFQLLDAAAELPVLNDWRSTSLQRSQFSLDAAYVFFQKAYAKRLSGFLQNQPRIMFDDPQISQYTKLVLVDTPASLAQLQTLGQHVSPEQVWVIFYASQTRLADALPGKPVFGKVFNLFKAQPSVAPAQLPALAAQAGIDVAALRFIIQVFLDLGFLAMVDGKITFQPTAQARQLADAPHYQARAQHVHFTRALQTASWEKVRALLSQQFNQR</sequence>
<dbReference type="Pfam" id="PF10141">
    <property type="entry name" value="ssDNA-exonuc_C"/>
    <property type="match status" value="1"/>
</dbReference>
<evidence type="ECO:0000256" key="2">
    <source>
        <dbReference type="ARBA" id="ARBA00019841"/>
    </source>
</evidence>
<evidence type="ECO:0000313" key="10">
    <source>
        <dbReference type="EMBL" id="ERL66760.1"/>
    </source>
</evidence>
<dbReference type="InterPro" id="IPR041122">
    <property type="entry name" value="RecJ_OB"/>
</dbReference>
<dbReference type="InterPro" id="IPR038763">
    <property type="entry name" value="DHH_sf"/>
</dbReference>
<feature type="domain" description="Single-stranded-DNA-specific exonuclease RecJ C-terminal" evidence="8">
    <location>
        <begin position="567"/>
        <end position="754"/>
    </location>
</feature>
<dbReference type="InterPro" id="IPR051673">
    <property type="entry name" value="SSDNA_exonuclease_RecJ"/>
</dbReference>
<dbReference type="Gene3D" id="3.10.310.30">
    <property type="match status" value="1"/>
</dbReference>
<keyword evidence="3" id="KW-0540">Nuclease</keyword>
<evidence type="ECO:0000259" key="7">
    <source>
        <dbReference type="Pfam" id="PF02272"/>
    </source>
</evidence>
<dbReference type="STRING" id="1231336.L248_0439"/>
<evidence type="ECO:0000256" key="4">
    <source>
        <dbReference type="ARBA" id="ARBA00022801"/>
    </source>
</evidence>
<dbReference type="InterPro" id="IPR003156">
    <property type="entry name" value="DHHA1_dom"/>
</dbReference>
<dbReference type="HOGENOM" id="CLU_009736_4_1_9"/>
<dbReference type="NCBIfam" id="TIGR00644">
    <property type="entry name" value="recJ"/>
    <property type="match status" value="1"/>
</dbReference>
<dbReference type="InterPro" id="IPR004610">
    <property type="entry name" value="RecJ"/>
</dbReference>
<dbReference type="Pfam" id="PF01368">
    <property type="entry name" value="DHH"/>
    <property type="match status" value="1"/>
</dbReference>
<reference evidence="11" key="1">
    <citation type="journal article" date="2013" name="Genome Announc.">
        <title>Whole-Genome Sequencing of Lactobacillus shenzhenensis Strain LY-73T.</title>
        <authorList>
            <person name="Lin Z."/>
            <person name="Liu Z."/>
            <person name="Yang R."/>
            <person name="Zou Y."/>
            <person name="Wan D."/>
            <person name="Chen J."/>
            <person name="Guo M."/>
            <person name="Zhao J."/>
            <person name="Fang C."/>
            <person name="Yang R."/>
            <person name="Liu F."/>
        </authorList>
    </citation>
    <scope>NUCLEOTIDE SEQUENCE [LARGE SCALE GENOMIC DNA]</scope>
    <source>
        <strain evidence="11">LY-73</strain>
    </source>
</reference>
<evidence type="ECO:0000256" key="5">
    <source>
        <dbReference type="ARBA" id="ARBA00022839"/>
    </source>
</evidence>
<evidence type="ECO:0000313" key="11">
    <source>
        <dbReference type="Proteomes" id="UP000030647"/>
    </source>
</evidence>
<comment type="similarity">
    <text evidence="1">Belongs to the RecJ family.</text>
</comment>